<dbReference type="InterPro" id="IPR043738">
    <property type="entry name" value="DUF5683"/>
</dbReference>
<evidence type="ECO:0000259" key="1">
    <source>
        <dbReference type="Pfam" id="PF18935"/>
    </source>
</evidence>
<name>A0A381XSD3_9ZZZZ</name>
<dbReference type="Pfam" id="PF18935">
    <property type="entry name" value="DUF5683"/>
    <property type="match status" value="1"/>
</dbReference>
<evidence type="ECO:0000313" key="2">
    <source>
        <dbReference type="EMBL" id="SVA67382.1"/>
    </source>
</evidence>
<gene>
    <name evidence="2" type="ORF">METZ01_LOCUS120236</name>
</gene>
<organism evidence="2">
    <name type="scientific">marine metagenome</name>
    <dbReference type="NCBI Taxonomy" id="408172"/>
    <lineage>
        <taxon>unclassified sequences</taxon>
        <taxon>metagenomes</taxon>
        <taxon>ecological metagenomes</taxon>
    </lineage>
</organism>
<proteinExistence type="predicted"/>
<reference evidence="2" key="1">
    <citation type="submission" date="2018-05" db="EMBL/GenBank/DDBJ databases">
        <authorList>
            <person name="Lanie J.A."/>
            <person name="Ng W.-L."/>
            <person name="Kazmierczak K.M."/>
            <person name="Andrzejewski T.M."/>
            <person name="Davidsen T.M."/>
            <person name="Wayne K.J."/>
            <person name="Tettelin H."/>
            <person name="Glass J.I."/>
            <person name="Rusch D."/>
            <person name="Podicherti R."/>
            <person name="Tsui H.-C.T."/>
            <person name="Winkler M.E."/>
        </authorList>
    </citation>
    <scope>NUCLEOTIDE SEQUENCE</scope>
</reference>
<accession>A0A381XSD3</accession>
<dbReference type="AlphaFoldDB" id="A0A381XSD3"/>
<sequence>MVMNQGHTSGYYSIFKLTLALVTILPLQGQDTTSNVIKNDTAIVYPGRPLIMSLVLPGRGQLYNKEPLWKVGLFAGVELGSLLSIYLANKNADELRREYQEFADENWNLYNWWSFTKNGPNTDAQWVNDRHYAEEDFKAMRDFSGTHHLTIHLSGDLVNIFNTELISSDSLDMLSNYIGSDDISLVRDRHFYENIGKYDQFVGGWSDAASDWYWEEKDVGDSIEIVIKTPKKQNFLDQRYTANQWLSFAKYSVTALMFNHVISGLDAVWSPQRKKQREKDETETEVSLIFNPYNTSGIGGISLSLYF</sequence>
<dbReference type="EMBL" id="UINC01016124">
    <property type="protein sequence ID" value="SVA67382.1"/>
    <property type="molecule type" value="Genomic_DNA"/>
</dbReference>
<feature type="domain" description="DUF5683" evidence="1">
    <location>
        <begin position="46"/>
        <end position="142"/>
    </location>
</feature>
<protein>
    <recommendedName>
        <fullName evidence="1">DUF5683 domain-containing protein</fullName>
    </recommendedName>
</protein>